<dbReference type="GO" id="GO:0003677">
    <property type="term" value="F:DNA binding"/>
    <property type="evidence" value="ECO:0007669"/>
    <property type="project" value="UniProtKB-KW"/>
</dbReference>
<keyword evidence="6" id="KW-1185">Reference proteome</keyword>
<dbReference type="InterPro" id="IPR036390">
    <property type="entry name" value="WH_DNA-bd_sf"/>
</dbReference>
<evidence type="ECO:0000313" key="5">
    <source>
        <dbReference type="EMBL" id="NGO62582.1"/>
    </source>
</evidence>
<dbReference type="SUPFAM" id="SSF55718">
    <property type="entry name" value="SCP-like"/>
    <property type="match status" value="1"/>
</dbReference>
<dbReference type="InterPro" id="IPR002577">
    <property type="entry name" value="HTH_HxlR"/>
</dbReference>
<evidence type="ECO:0000313" key="6">
    <source>
        <dbReference type="Proteomes" id="UP000477849"/>
    </source>
</evidence>
<reference evidence="5 6" key="1">
    <citation type="submission" date="2020-02" db="EMBL/GenBank/DDBJ databases">
        <title>Genome sequence of the type strain CCBAU10050 of Rhizobium daejeonense.</title>
        <authorList>
            <person name="Gao J."/>
            <person name="Sun J."/>
        </authorList>
    </citation>
    <scope>NUCLEOTIDE SEQUENCE [LARGE SCALE GENOMIC DNA]</scope>
    <source>
        <strain evidence="5 6">CCBAU10050</strain>
    </source>
</reference>
<dbReference type="Gene3D" id="1.10.10.10">
    <property type="entry name" value="Winged helix-like DNA-binding domain superfamily/Winged helix DNA-binding domain"/>
    <property type="match status" value="1"/>
</dbReference>
<keyword evidence="2" id="KW-0238">DNA-binding</keyword>
<gene>
    <name evidence="5" type="ORF">G6N76_02765</name>
</gene>
<dbReference type="Proteomes" id="UP000477849">
    <property type="component" value="Unassembled WGS sequence"/>
</dbReference>
<keyword evidence="3" id="KW-0804">Transcription</keyword>
<protein>
    <submittedName>
        <fullName evidence="5">Helix-turn-helix transcriptional regulator</fullName>
    </submittedName>
</protein>
<evidence type="ECO:0000256" key="1">
    <source>
        <dbReference type="ARBA" id="ARBA00023015"/>
    </source>
</evidence>
<name>A0A6M1RMS3_9HYPH</name>
<dbReference type="InterPro" id="IPR036388">
    <property type="entry name" value="WH-like_DNA-bd_sf"/>
</dbReference>
<dbReference type="RefSeq" id="WP_163900199.1">
    <property type="nucleotide sequence ID" value="NZ_CP048427.1"/>
</dbReference>
<proteinExistence type="predicted"/>
<dbReference type="PANTHER" id="PTHR33204">
    <property type="entry name" value="TRANSCRIPTIONAL REGULATOR, MARR FAMILY"/>
    <property type="match status" value="1"/>
</dbReference>
<keyword evidence="1" id="KW-0805">Transcription regulation</keyword>
<dbReference type="SUPFAM" id="SSF46785">
    <property type="entry name" value="Winged helix' DNA-binding domain"/>
    <property type="match status" value="1"/>
</dbReference>
<evidence type="ECO:0000256" key="3">
    <source>
        <dbReference type="ARBA" id="ARBA00023163"/>
    </source>
</evidence>
<dbReference type="EMBL" id="JAAKZH010000001">
    <property type="protein sequence ID" value="NGO62582.1"/>
    <property type="molecule type" value="Genomic_DNA"/>
</dbReference>
<evidence type="ECO:0000256" key="2">
    <source>
        <dbReference type="ARBA" id="ARBA00023125"/>
    </source>
</evidence>
<sequence>MNDHGGYGQFCPVSMASEILCSRWMTLVVRELLCGSTHFNELRKGVPKMSPTLLSKRLKELEQAGVIVIDRLPNGTTEYRLSASGEELRPLIMGLGIWAQRWIESRLSLKNLDPSLLMWDMRRNLDLSHLPRRRCTIQFLYPELTATQKSWWLLIENGATDVCNFDPGYELDLLVRSSLRSMTAIWMGLTTVRRETENGDLSIEGDPSIARNMQDWLGLSKFAPVARMVQ</sequence>
<dbReference type="PANTHER" id="PTHR33204:SF18">
    <property type="entry name" value="TRANSCRIPTIONAL REGULATORY PROTEIN"/>
    <property type="match status" value="1"/>
</dbReference>
<feature type="domain" description="HTH hxlR-type" evidence="4">
    <location>
        <begin position="11"/>
        <end position="107"/>
    </location>
</feature>
<dbReference type="AlphaFoldDB" id="A0A6M1RMS3"/>
<accession>A0A6M1RMS3</accession>
<dbReference type="InterPro" id="IPR036527">
    <property type="entry name" value="SCP2_sterol-bd_dom_sf"/>
</dbReference>
<evidence type="ECO:0000259" key="4">
    <source>
        <dbReference type="PROSITE" id="PS51118"/>
    </source>
</evidence>
<dbReference type="Pfam" id="PF01638">
    <property type="entry name" value="HxlR"/>
    <property type="match status" value="1"/>
</dbReference>
<comment type="caution">
    <text evidence="5">The sequence shown here is derived from an EMBL/GenBank/DDBJ whole genome shotgun (WGS) entry which is preliminary data.</text>
</comment>
<organism evidence="5 6">
    <name type="scientific">Rhizobium daejeonense</name>
    <dbReference type="NCBI Taxonomy" id="240521"/>
    <lineage>
        <taxon>Bacteria</taxon>
        <taxon>Pseudomonadati</taxon>
        <taxon>Pseudomonadota</taxon>
        <taxon>Alphaproteobacteria</taxon>
        <taxon>Hyphomicrobiales</taxon>
        <taxon>Rhizobiaceae</taxon>
        <taxon>Rhizobium/Agrobacterium group</taxon>
        <taxon>Rhizobium</taxon>
    </lineage>
</organism>
<dbReference type="PROSITE" id="PS51118">
    <property type="entry name" value="HTH_HXLR"/>
    <property type="match status" value="1"/>
</dbReference>